<dbReference type="AlphaFoldDB" id="A0A840MSE2"/>
<keyword evidence="7 8" id="KW-0472">Membrane</keyword>
<proteinExistence type="inferred from homology"/>
<dbReference type="PANTHER" id="PTHR30472">
    <property type="entry name" value="FERRIC ENTEROBACTIN TRANSPORT SYSTEM PERMEASE PROTEIN"/>
    <property type="match status" value="1"/>
</dbReference>
<dbReference type="GO" id="GO:0005886">
    <property type="term" value="C:plasma membrane"/>
    <property type="evidence" value="ECO:0007669"/>
    <property type="project" value="UniProtKB-SubCell"/>
</dbReference>
<dbReference type="InterPro" id="IPR037294">
    <property type="entry name" value="ABC_BtuC-like"/>
</dbReference>
<evidence type="ECO:0000256" key="6">
    <source>
        <dbReference type="ARBA" id="ARBA00022989"/>
    </source>
</evidence>
<evidence type="ECO:0000313" key="9">
    <source>
        <dbReference type="EMBL" id="MBB5019203.1"/>
    </source>
</evidence>
<dbReference type="CDD" id="cd06550">
    <property type="entry name" value="TM_ABC_iron-siderophores_like"/>
    <property type="match status" value="1"/>
</dbReference>
<keyword evidence="10" id="KW-1185">Reference proteome</keyword>
<evidence type="ECO:0000256" key="7">
    <source>
        <dbReference type="ARBA" id="ARBA00023136"/>
    </source>
</evidence>
<dbReference type="InterPro" id="IPR000522">
    <property type="entry name" value="ABC_transptr_permease_BtuC"/>
</dbReference>
<dbReference type="EMBL" id="JACHHY010000014">
    <property type="protein sequence ID" value="MBB5019203.1"/>
    <property type="molecule type" value="Genomic_DNA"/>
</dbReference>
<dbReference type="SUPFAM" id="SSF81345">
    <property type="entry name" value="ABC transporter involved in vitamin B12 uptake, BtuC"/>
    <property type="match status" value="1"/>
</dbReference>
<dbReference type="Proteomes" id="UP000575898">
    <property type="component" value="Unassembled WGS sequence"/>
</dbReference>
<dbReference type="FunFam" id="1.10.3470.10:FF:000001">
    <property type="entry name" value="Vitamin B12 ABC transporter permease BtuC"/>
    <property type="match status" value="1"/>
</dbReference>
<feature type="transmembrane region" description="Helical" evidence="8">
    <location>
        <begin position="116"/>
        <end position="147"/>
    </location>
</feature>
<feature type="transmembrane region" description="Helical" evidence="8">
    <location>
        <begin position="159"/>
        <end position="181"/>
    </location>
</feature>
<feature type="transmembrane region" description="Helical" evidence="8">
    <location>
        <begin position="20"/>
        <end position="53"/>
    </location>
</feature>
<dbReference type="Gene3D" id="1.10.3470.10">
    <property type="entry name" value="ABC transporter involved in vitamin B12 uptake, BtuC"/>
    <property type="match status" value="1"/>
</dbReference>
<evidence type="ECO:0000256" key="4">
    <source>
        <dbReference type="ARBA" id="ARBA00022475"/>
    </source>
</evidence>
<gene>
    <name evidence="9" type="ORF">HNQ59_002501</name>
</gene>
<feature type="transmembrane region" description="Helical" evidence="8">
    <location>
        <begin position="251"/>
        <end position="278"/>
    </location>
</feature>
<sequence>MTEQVLPNSTTRPAWAPTTWLVILLGGLLLIMLVSALVGAVGLSPSSLLAGLFGQTGDEAKMARTVLLQIRLPRIALGIGCGVALAVAGCVMQSMFRNPLADPGLLGVSSGAALGATTVIALGVAGLYALPVAAFGGALLATGLVMLIGRLQPHRGSLALLLAGIAINAINSSLIGTLTYIAGDEALRSIVFWSLGSLGGATWQGALWLLPASLVLTGWVLRDWRALNAFLLGEAEAWHAGFDVIRIRRRLILLVALLVGVAVAWCGAIGFVGLVVPHLMRLLLGANHRWLLPASALSGAILLVLADTVARTVISPAELPIGLLTSLIGGPFFLWLMIKGQR</sequence>
<keyword evidence="6 8" id="KW-1133">Transmembrane helix</keyword>
<evidence type="ECO:0000256" key="2">
    <source>
        <dbReference type="ARBA" id="ARBA00007935"/>
    </source>
</evidence>
<feature type="transmembrane region" description="Helical" evidence="8">
    <location>
        <begin position="321"/>
        <end position="338"/>
    </location>
</feature>
<dbReference type="Pfam" id="PF01032">
    <property type="entry name" value="FecCD"/>
    <property type="match status" value="1"/>
</dbReference>
<comment type="similarity">
    <text evidence="2">Belongs to the binding-protein-dependent transport system permease family. FecCD subfamily.</text>
</comment>
<keyword evidence="5 8" id="KW-0812">Transmembrane</keyword>
<evidence type="ECO:0000256" key="1">
    <source>
        <dbReference type="ARBA" id="ARBA00004651"/>
    </source>
</evidence>
<organism evidence="9 10">
    <name type="scientific">Chitinivorax tropicus</name>
    <dbReference type="NCBI Taxonomy" id="714531"/>
    <lineage>
        <taxon>Bacteria</taxon>
        <taxon>Pseudomonadati</taxon>
        <taxon>Pseudomonadota</taxon>
        <taxon>Betaproteobacteria</taxon>
        <taxon>Chitinivorax</taxon>
    </lineage>
</organism>
<keyword evidence="4" id="KW-1003">Cell membrane</keyword>
<dbReference type="GO" id="GO:0022857">
    <property type="term" value="F:transmembrane transporter activity"/>
    <property type="evidence" value="ECO:0007669"/>
    <property type="project" value="InterPro"/>
</dbReference>
<protein>
    <submittedName>
        <fullName evidence="9">Iron complex transport system permease protein</fullName>
    </submittedName>
</protein>
<feature type="transmembrane region" description="Helical" evidence="8">
    <location>
        <begin position="74"/>
        <end position="96"/>
    </location>
</feature>
<reference evidence="9 10" key="1">
    <citation type="submission" date="2020-08" db="EMBL/GenBank/DDBJ databases">
        <title>Genomic Encyclopedia of Type Strains, Phase IV (KMG-IV): sequencing the most valuable type-strain genomes for metagenomic binning, comparative biology and taxonomic classification.</title>
        <authorList>
            <person name="Goeker M."/>
        </authorList>
    </citation>
    <scope>NUCLEOTIDE SEQUENCE [LARGE SCALE GENOMIC DNA]</scope>
    <source>
        <strain evidence="9 10">DSM 27165</strain>
    </source>
</reference>
<accession>A0A840MSE2</accession>
<evidence type="ECO:0000256" key="3">
    <source>
        <dbReference type="ARBA" id="ARBA00022448"/>
    </source>
</evidence>
<comment type="subcellular location">
    <subcellularLocation>
        <location evidence="1">Cell membrane</location>
        <topology evidence="1">Multi-pass membrane protein</topology>
    </subcellularLocation>
</comment>
<dbReference type="PANTHER" id="PTHR30472:SF25">
    <property type="entry name" value="ABC TRANSPORTER PERMEASE PROTEIN MJ0876-RELATED"/>
    <property type="match status" value="1"/>
</dbReference>
<evidence type="ECO:0000256" key="5">
    <source>
        <dbReference type="ARBA" id="ARBA00022692"/>
    </source>
</evidence>
<name>A0A840MSE2_9PROT</name>
<dbReference type="RefSeq" id="WP_343074255.1">
    <property type="nucleotide sequence ID" value="NZ_JACHHY010000014.1"/>
</dbReference>
<dbReference type="GO" id="GO:0033214">
    <property type="term" value="P:siderophore-iron import into cell"/>
    <property type="evidence" value="ECO:0007669"/>
    <property type="project" value="TreeGrafter"/>
</dbReference>
<feature type="transmembrane region" description="Helical" evidence="8">
    <location>
        <begin position="290"/>
        <end position="309"/>
    </location>
</feature>
<feature type="transmembrane region" description="Helical" evidence="8">
    <location>
        <begin position="201"/>
        <end position="221"/>
    </location>
</feature>
<keyword evidence="3" id="KW-0813">Transport</keyword>
<evidence type="ECO:0000256" key="8">
    <source>
        <dbReference type="SAM" id="Phobius"/>
    </source>
</evidence>
<comment type="caution">
    <text evidence="9">The sequence shown here is derived from an EMBL/GenBank/DDBJ whole genome shotgun (WGS) entry which is preliminary data.</text>
</comment>
<evidence type="ECO:0000313" key="10">
    <source>
        <dbReference type="Proteomes" id="UP000575898"/>
    </source>
</evidence>